<dbReference type="InterPro" id="IPR000485">
    <property type="entry name" value="AsnC-type_HTH_dom"/>
</dbReference>
<dbReference type="GO" id="GO:0005829">
    <property type="term" value="C:cytosol"/>
    <property type="evidence" value="ECO:0007669"/>
    <property type="project" value="TreeGrafter"/>
</dbReference>
<dbReference type="Gene3D" id="1.10.10.10">
    <property type="entry name" value="Winged helix-like DNA-binding domain superfamily/Winged helix DNA-binding domain"/>
    <property type="match status" value="1"/>
</dbReference>
<proteinExistence type="predicted"/>
<dbReference type="CDD" id="cd00090">
    <property type="entry name" value="HTH_ARSR"/>
    <property type="match status" value="1"/>
</dbReference>
<dbReference type="PANTHER" id="PTHR30154">
    <property type="entry name" value="LEUCINE-RESPONSIVE REGULATORY PROTEIN"/>
    <property type="match status" value="1"/>
</dbReference>
<dbReference type="Gene3D" id="3.30.70.920">
    <property type="match status" value="1"/>
</dbReference>
<dbReference type="SUPFAM" id="SSF54909">
    <property type="entry name" value="Dimeric alpha+beta barrel"/>
    <property type="match status" value="1"/>
</dbReference>
<dbReference type="PROSITE" id="PS50956">
    <property type="entry name" value="HTH_ASNC_2"/>
    <property type="match status" value="1"/>
</dbReference>
<accession>A0A8J3IW28</accession>
<evidence type="ECO:0000256" key="2">
    <source>
        <dbReference type="ARBA" id="ARBA00023125"/>
    </source>
</evidence>
<feature type="domain" description="HTH asnC-type" evidence="4">
    <location>
        <begin position="9"/>
        <end position="70"/>
    </location>
</feature>
<evidence type="ECO:0000313" key="6">
    <source>
        <dbReference type="Proteomes" id="UP000597444"/>
    </source>
</evidence>
<dbReference type="PRINTS" id="PR00033">
    <property type="entry name" value="HTHASNC"/>
</dbReference>
<sequence length="165" mass="18323">MSVEIERLLDDTGWQLLQELQKNARLSYSELGQRVGLSSPAVADRMRRMEEAGIISGYRAEVNLPKLGLPVLAVIRLGSHNGQNCTRIAAQVSEIPEVLECYRVSGTDSVVTLVAAASVSHLERIVDQLSLHGLPTTSLVFSKPHKRPIITRELLERGEEWEEIL</sequence>
<comment type="caution">
    <text evidence="5">The sequence shown here is derived from an EMBL/GenBank/DDBJ whole genome shotgun (WGS) entry which is preliminary data.</text>
</comment>
<dbReference type="InterPro" id="IPR011991">
    <property type="entry name" value="ArsR-like_HTH"/>
</dbReference>
<protein>
    <submittedName>
        <fullName evidence="5">AsnC family transcriptional regulator</fullName>
    </submittedName>
</protein>
<evidence type="ECO:0000256" key="1">
    <source>
        <dbReference type="ARBA" id="ARBA00023015"/>
    </source>
</evidence>
<dbReference type="AlphaFoldDB" id="A0A8J3IW28"/>
<dbReference type="EMBL" id="BNJK01000002">
    <property type="protein sequence ID" value="GHO97872.1"/>
    <property type="molecule type" value="Genomic_DNA"/>
</dbReference>
<evidence type="ECO:0000256" key="3">
    <source>
        <dbReference type="ARBA" id="ARBA00023163"/>
    </source>
</evidence>
<gene>
    <name evidence="5" type="ORF">KSF_079200</name>
</gene>
<keyword evidence="6" id="KW-1185">Reference proteome</keyword>
<dbReference type="PANTHER" id="PTHR30154:SF53">
    <property type="entry name" value="HTH-TYPE TRANSCRIPTIONAL REGULATOR LRPC"/>
    <property type="match status" value="1"/>
</dbReference>
<dbReference type="Pfam" id="PF13412">
    <property type="entry name" value="HTH_24"/>
    <property type="match status" value="1"/>
</dbReference>
<organism evidence="5 6">
    <name type="scientific">Reticulibacter mediterranei</name>
    <dbReference type="NCBI Taxonomy" id="2778369"/>
    <lineage>
        <taxon>Bacteria</taxon>
        <taxon>Bacillati</taxon>
        <taxon>Chloroflexota</taxon>
        <taxon>Ktedonobacteria</taxon>
        <taxon>Ktedonobacterales</taxon>
        <taxon>Reticulibacteraceae</taxon>
        <taxon>Reticulibacter</taxon>
    </lineage>
</organism>
<dbReference type="SMART" id="SM00344">
    <property type="entry name" value="HTH_ASNC"/>
    <property type="match status" value="1"/>
</dbReference>
<dbReference type="InterPro" id="IPR036390">
    <property type="entry name" value="WH_DNA-bd_sf"/>
</dbReference>
<dbReference type="InterPro" id="IPR036388">
    <property type="entry name" value="WH-like_DNA-bd_sf"/>
</dbReference>
<dbReference type="FunFam" id="1.10.10.10:FF:000186">
    <property type="entry name" value="AsnC family transcriptional regulator"/>
    <property type="match status" value="1"/>
</dbReference>
<evidence type="ECO:0000259" key="4">
    <source>
        <dbReference type="PROSITE" id="PS50956"/>
    </source>
</evidence>
<keyword evidence="1" id="KW-0805">Transcription regulation</keyword>
<evidence type="ECO:0000313" key="5">
    <source>
        <dbReference type="EMBL" id="GHO97872.1"/>
    </source>
</evidence>
<dbReference type="RefSeq" id="WP_220208646.1">
    <property type="nucleotide sequence ID" value="NZ_BNJK01000002.1"/>
</dbReference>
<dbReference type="Proteomes" id="UP000597444">
    <property type="component" value="Unassembled WGS sequence"/>
</dbReference>
<dbReference type="GO" id="GO:0043565">
    <property type="term" value="F:sequence-specific DNA binding"/>
    <property type="evidence" value="ECO:0007669"/>
    <property type="project" value="InterPro"/>
</dbReference>
<name>A0A8J3IW28_9CHLR</name>
<dbReference type="SUPFAM" id="SSF46785">
    <property type="entry name" value="Winged helix' DNA-binding domain"/>
    <property type="match status" value="1"/>
</dbReference>
<dbReference type="InterPro" id="IPR011008">
    <property type="entry name" value="Dimeric_a/b-barrel"/>
</dbReference>
<keyword evidence="3" id="KW-0804">Transcription</keyword>
<dbReference type="InterPro" id="IPR019887">
    <property type="entry name" value="Tscrpt_reg_AsnC/Lrp_C"/>
</dbReference>
<reference evidence="5" key="1">
    <citation type="submission" date="2020-10" db="EMBL/GenBank/DDBJ databases">
        <title>Taxonomic study of unclassified bacteria belonging to the class Ktedonobacteria.</title>
        <authorList>
            <person name="Yabe S."/>
            <person name="Wang C.M."/>
            <person name="Zheng Y."/>
            <person name="Sakai Y."/>
            <person name="Cavaletti L."/>
            <person name="Monciardini P."/>
            <person name="Donadio S."/>
        </authorList>
    </citation>
    <scope>NUCLEOTIDE SEQUENCE</scope>
    <source>
        <strain evidence="5">ID150040</strain>
    </source>
</reference>
<keyword evidence="2" id="KW-0238">DNA-binding</keyword>
<dbReference type="Pfam" id="PF01037">
    <property type="entry name" value="AsnC_trans_reg"/>
    <property type="match status" value="1"/>
</dbReference>
<dbReference type="GO" id="GO:0043200">
    <property type="term" value="P:response to amino acid"/>
    <property type="evidence" value="ECO:0007669"/>
    <property type="project" value="TreeGrafter"/>
</dbReference>
<dbReference type="InterPro" id="IPR019888">
    <property type="entry name" value="Tscrpt_reg_AsnC-like"/>
</dbReference>